<gene>
    <name evidence="1" type="ORF">MLD38_002691</name>
</gene>
<dbReference type="EMBL" id="CM042881">
    <property type="protein sequence ID" value="KAI4384551.1"/>
    <property type="molecule type" value="Genomic_DNA"/>
</dbReference>
<evidence type="ECO:0000313" key="1">
    <source>
        <dbReference type="EMBL" id="KAI4384551.1"/>
    </source>
</evidence>
<comment type="caution">
    <text evidence="1">The sequence shown here is derived from an EMBL/GenBank/DDBJ whole genome shotgun (WGS) entry which is preliminary data.</text>
</comment>
<sequence>MHCEGGGGGGGFIWRRSAGRAIVLLFIVLCWFGPVRPACELSYVDGSRMYNYSLTAPISTFPHGVLSEDGFYKVTSNDTVLWFQLCDEMIFNHDPPKCIDCSDCGGALRCGMECSALVAEDVEGYPVCSSIGHSSSSYLNITDKMNPHMGVTVQMSSSIQKYCSLSVSVVCDRNGVQRPNSLQKFGSCDYVTELRHPSGCAKVVSLHGGGWGWFGIFLLIIICALVTYVIAGAAYRYFVLHVHGVDAIPNLEFWTSLPHRAQNLYTYLEQKFRGPSHVESSTYNPVGF</sequence>
<protein>
    <submittedName>
        <fullName evidence="1">Uncharacterized protein</fullName>
    </submittedName>
</protein>
<evidence type="ECO:0000313" key="2">
    <source>
        <dbReference type="Proteomes" id="UP001057402"/>
    </source>
</evidence>
<accession>A0ACB9S247</accession>
<reference evidence="2" key="1">
    <citation type="journal article" date="2023" name="Front. Plant Sci.">
        <title>Chromosomal-level genome assembly of Melastoma candidum provides insights into trichome evolution.</title>
        <authorList>
            <person name="Zhong Y."/>
            <person name="Wu W."/>
            <person name="Sun C."/>
            <person name="Zou P."/>
            <person name="Liu Y."/>
            <person name="Dai S."/>
            <person name="Zhou R."/>
        </authorList>
    </citation>
    <scope>NUCLEOTIDE SEQUENCE [LARGE SCALE GENOMIC DNA]</scope>
</reference>
<keyword evidence="2" id="KW-1185">Reference proteome</keyword>
<proteinExistence type="predicted"/>
<name>A0ACB9S247_9MYRT</name>
<organism evidence="1 2">
    <name type="scientific">Melastoma candidum</name>
    <dbReference type="NCBI Taxonomy" id="119954"/>
    <lineage>
        <taxon>Eukaryota</taxon>
        <taxon>Viridiplantae</taxon>
        <taxon>Streptophyta</taxon>
        <taxon>Embryophyta</taxon>
        <taxon>Tracheophyta</taxon>
        <taxon>Spermatophyta</taxon>
        <taxon>Magnoliopsida</taxon>
        <taxon>eudicotyledons</taxon>
        <taxon>Gunneridae</taxon>
        <taxon>Pentapetalae</taxon>
        <taxon>rosids</taxon>
        <taxon>malvids</taxon>
        <taxon>Myrtales</taxon>
        <taxon>Melastomataceae</taxon>
        <taxon>Melastomatoideae</taxon>
        <taxon>Melastomateae</taxon>
        <taxon>Melastoma</taxon>
    </lineage>
</organism>
<dbReference type="Proteomes" id="UP001057402">
    <property type="component" value="Chromosome 2"/>
</dbReference>